<evidence type="ECO:0000313" key="1">
    <source>
        <dbReference type="EMBL" id="PFH02078.1"/>
    </source>
</evidence>
<evidence type="ECO:0000313" key="2">
    <source>
        <dbReference type="Proteomes" id="UP000223596"/>
    </source>
</evidence>
<dbReference type="InterPro" id="IPR028994">
    <property type="entry name" value="Integrin_alpha_N"/>
</dbReference>
<organism evidence="1 2">
    <name type="scientific">Acetivibrio thermocellus AD2</name>
    <dbReference type="NCBI Taxonomy" id="1138384"/>
    <lineage>
        <taxon>Bacteria</taxon>
        <taxon>Bacillati</taxon>
        <taxon>Bacillota</taxon>
        <taxon>Clostridia</taxon>
        <taxon>Eubacteriales</taxon>
        <taxon>Oscillospiraceae</taxon>
        <taxon>Acetivibrio</taxon>
    </lineage>
</organism>
<reference evidence="1 2" key="1">
    <citation type="submission" date="2017-09" db="EMBL/GenBank/DDBJ databases">
        <title>Evaluation of Pacific Biosciences Sequencing Technology to Finishing C. thermocellum Genome Sequences.</title>
        <authorList>
            <person name="Brown S."/>
        </authorList>
    </citation>
    <scope>NUCLEOTIDE SEQUENCE [LARGE SCALE GENOMIC DNA]</scope>
    <source>
        <strain evidence="1 2">AD2</strain>
    </source>
</reference>
<comment type="caution">
    <text evidence="1">The sequence shown here is derived from an EMBL/GenBank/DDBJ whole genome shotgun (WGS) entry which is preliminary data.</text>
</comment>
<dbReference type="RefSeq" id="WP_003519219.1">
    <property type="nucleotide sequence ID" value="NZ_CP013828.1"/>
</dbReference>
<accession>A0AB36TE75</accession>
<dbReference type="Proteomes" id="UP000223596">
    <property type="component" value="Unassembled WGS sequence"/>
</dbReference>
<dbReference type="GeneID" id="35802932"/>
<dbReference type="EMBL" id="PDBW01000001">
    <property type="protein sequence ID" value="PFH02078.1"/>
    <property type="molecule type" value="Genomic_DNA"/>
</dbReference>
<name>A0AB36TE75_ACETH</name>
<gene>
    <name evidence="1" type="ORF">M972_11841</name>
</gene>
<protein>
    <recommendedName>
        <fullName evidence="3">VCBS repeat-containing protein</fullName>
    </recommendedName>
</protein>
<proteinExistence type="predicted"/>
<evidence type="ECO:0008006" key="3">
    <source>
        <dbReference type="Google" id="ProtNLM"/>
    </source>
</evidence>
<sequence length="261" mass="30413">MQNYYSNPWINYYENYTDNRFNYANRQNTYTIDRQIGDVNGDGVPDIVYLVGDKNQNNFYENIRLMIQDGSTLHWYVVPLYPDYSMAFDAWLFLGSFTGFSSKEIMVSLSVGGSGALTYYYVISFYNNNAEYMLGPEQSADLMQTLKLEVKYMNNYRVLVESSKLNQSYMVDVSDRKEFYEGMVYNSEGKLISPLEGFVIYQPHLYPIKTDGIAPYKLQAQNDIAGTSHADRLGYTVTYWKYDRQSKSWGLDPEYFWVMLG</sequence>
<dbReference type="SUPFAM" id="SSF69318">
    <property type="entry name" value="Integrin alpha N-terminal domain"/>
    <property type="match status" value="1"/>
</dbReference>
<dbReference type="AlphaFoldDB" id="A0AB36TE75"/>